<name>A0A0W0D643_CANGB</name>
<dbReference type="PhylomeDB" id="A0A0W0D643"/>
<evidence type="ECO:0000313" key="3">
    <source>
        <dbReference type="EMBL" id="KTB07561.1"/>
    </source>
</evidence>
<dbReference type="InterPro" id="IPR007009">
    <property type="entry name" value="Shq1_C"/>
</dbReference>
<dbReference type="Proteomes" id="UP000054886">
    <property type="component" value="Unassembled WGS sequence"/>
</dbReference>
<dbReference type="Pfam" id="PF04925">
    <property type="entry name" value="SHQ1"/>
    <property type="match status" value="1"/>
</dbReference>
<dbReference type="GO" id="GO:0005654">
    <property type="term" value="C:nucleoplasm"/>
    <property type="evidence" value="ECO:0007669"/>
    <property type="project" value="EnsemblFungi"/>
</dbReference>
<dbReference type="PROSITE" id="PS51203">
    <property type="entry name" value="CS"/>
    <property type="match status" value="1"/>
</dbReference>
<dbReference type="VEuPathDB" id="FungiDB:CAGL0G02783g"/>
<evidence type="ECO:0000259" key="2">
    <source>
        <dbReference type="PROSITE" id="PS51203"/>
    </source>
</evidence>
<evidence type="ECO:0000256" key="1">
    <source>
        <dbReference type="ARBA" id="ARBA00005607"/>
    </source>
</evidence>
<dbReference type="EMBL" id="LLZZ01000107">
    <property type="protein sequence ID" value="KTB07561.1"/>
    <property type="molecule type" value="Genomic_DNA"/>
</dbReference>
<dbReference type="GO" id="GO:0051082">
    <property type="term" value="F:unfolded protein binding"/>
    <property type="evidence" value="ECO:0007669"/>
    <property type="project" value="EnsemblFungi"/>
</dbReference>
<dbReference type="VEuPathDB" id="FungiDB:B1J91_G02783g"/>
<dbReference type="InterPro" id="IPR048696">
    <property type="entry name" value="SHQ1-like_CS"/>
</dbReference>
<sequence length="490" mass="57164">MITPKFEVSQDDDFVYVNIKITNIRFNSGGLEVVVDKTMLFFYLSPYYLRLRFPNEVLDDDDHPTEAQYRSKDECIFIKLPKAVKGQYFDDLDIPTKLLARQGDIIGADMVEKSTEIKKGPLIQEIDSTTNTEKNVENITQMGEQFDWEIKQNVSSEPTLSLNKYGFDAQYNGLIGVSIPNGNDINELNDPENTTENDRIKERLSKENLKFDPDYYVSEYMVSKYGSEEDLEVNGIKKLLGFTPRIVKDFLGWYKSIEDKESFYPVEFTEFEQNQMVNNIPKKEYLVNEIDHIKKLYLTIVNVVFAYIYDSIENEDASNSESAWNIGKLTPQIAFLDQKLQLEEVEGVSIIKVLIYTGFRRALSYPLHRNYDLCNKAWEYTYYILRGGKKLVLRALLKVHEIFRFHDAYYVYNKILLDDLVSWFINNGNENVLRGLTMEFKKELDTISKETIDFDCLVELDQETGEPVWENMTIKEMEILAEAEYQSTQE</sequence>
<dbReference type="Gene3D" id="2.60.40.790">
    <property type="match status" value="1"/>
</dbReference>
<dbReference type="Pfam" id="PF21413">
    <property type="entry name" value="SHQ1-like_CS"/>
    <property type="match status" value="1"/>
</dbReference>
<dbReference type="VEuPathDB" id="FungiDB:GVI51_G02651"/>
<proteinExistence type="inferred from homology"/>
<comment type="similarity">
    <text evidence="1">Belongs to the SHQ1 family.</text>
</comment>
<dbReference type="PANTHER" id="PTHR12967:SF0">
    <property type="entry name" value="PROTEIN SHQ1 HOMOLOG"/>
    <property type="match status" value="1"/>
</dbReference>
<dbReference type="SUPFAM" id="SSF49764">
    <property type="entry name" value="HSP20-like chaperones"/>
    <property type="match status" value="1"/>
</dbReference>
<gene>
    <name evidence="3" type="ORF">AO440_001600</name>
</gene>
<dbReference type="InterPro" id="IPR007052">
    <property type="entry name" value="CS_dom"/>
</dbReference>
<dbReference type="InterPro" id="IPR008978">
    <property type="entry name" value="HSP20-like_chaperone"/>
</dbReference>
<organism evidence="3 4">
    <name type="scientific">Candida glabrata</name>
    <name type="common">Yeast</name>
    <name type="synonym">Torulopsis glabrata</name>
    <dbReference type="NCBI Taxonomy" id="5478"/>
    <lineage>
        <taxon>Eukaryota</taxon>
        <taxon>Fungi</taxon>
        <taxon>Dikarya</taxon>
        <taxon>Ascomycota</taxon>
        <taxon>Saccharomycotina</taxon>
        <taxon>Saccharomycetes</taxon>
        <taxon>Saccharomycetales</taxon>
        <taxon>Saccharomycetaceae</taxon>
        <taxon>Nakaseomyces</taxon>
    </lineage>
</organism>
<reference evidence="3 4" key="1">
    <citation type="submission" date="2015-10" db="EMBL/GenBank/DDBJ databases">
        <title>Draft genomes sequences of Candida glabrata isolates 1A, 1B, 2A, 2B, 3A and 3B.</title>
        <authorList>
            <person name="Haavelsrud O.E."/>
            <person name="Gaustad P."/>
        </authorList>
    </citation>
    <scope>NUCLEOTIDE SEQUENCE [LARGE SCALE GENOMIC DNA]</scope>
    <source>
        <strain evidence="3">910700640</strain>
    </source>
</reference>
<comment type="caution">
    <text evidence="3">The sequence shown here is derived from an EMBL/GenBank/DDBJ whole genome shotgun (WGS) entry which is preliminary data.</text>
</comment>
<dbReference type="VEuPathDB" id="FungiDB:GWK60_G02651"/>
<dbReference type="GO" id="GO:0000493">
    <property type="term" value="P:box H/ACA snoRNP assembly"/>
    <property type="evidence" value="ECO:0007669"/>
    <property type="project" value="EnsemblFungi"/>
</dbReference>
<evidence type="ECO:0000313" key="4">
    <source>
        <dbReference type="Proteomes" id="UP000054886"/>
    </source>
</evidence>
<dbReference type="PANTHER" id="PTHR12967">
    <property type="entry name" value="PROTEIN SHQ1 HOMOLOG"/>
    <property type="match status" value="1"/>
</dbReference>
<protein>
    <submittedName>
        <fullName evidence="3">Protein SHQ1</fullName>
    </submittedName>
</protein>
<dbReference type="AlphaFoldDB" id="A0A0W0D643"/>
<accession>A0A0W0D643</accession>
<feature type="domain" description="CS" evidence="2">
    <location>
        <begin position="1"/>
        <end position="93"/>
    </location>
</feature>
<dbReference type="GO" id="GO:0005829">
    <property type="term" value="C:cytosol"/>
    <property type="evidence" value="ECO:0007669"/>
    <property type="project" value="EnsemblFungi"/>
</dbReference>
<dbReference type="InterPro" id="IPR039742">
    <property type="entry name" value="Shq1"/>
</dbReference>